<protein>
    <submittedName>
        <fullName evidence="1">Uncharacterized protein</fullName>
    </submittedName>
</protein>
<dbReference type="OrthoDB" id="3354731at2"/>
<organism evidence="1 2">
    <name type="scientific">Lentzea jiangxiensis</name>
    <dbReference type="NCBI Taxonomy" id="641025"/>
    <lineage>
        <taxon>Bacteria</taxon>
        <taxon>Bacillati</taxon>
        <taxon>Actinomycetota</taxon>
        <taxon>Actinomycetes</taxon>
        <taxon>Pseudonocardiales</taxon>
        <taxon>Pseudonocardiaceae</taxon>
        <taxon>Lentzea</taxon>
    </lineage>
</organism>
<reference evidence="2" key="1">
    <citation type="submission" date="2016-10" db="EMBL/GenBank/DDBJ databases">
        <authorList>
            <person name="Varghese N."/>
            <person name="Submissions S."/>
        </authorList>
    </citation>
    <scope>NUCLEOTIDE SEQUENCE [LARGE SCALE GENOMIC DNA]</scope>
    <source>
        <strain evidence="2">CGMCC 4.6609</strain>
    </source>
</reference>
<name>A0A1H0X013_9PSEU</name>
<accession>A0A1H0X013</accession>
<dbReference type="Proteomes" id="UP000199691">
    <property type="component" value="Unassembled WGS sequence"/>
</dbReference>
<keyword evidence="2" id="KW-1185">Reference proteome</keyword>
<dbReference type="RefSeq" id="WP_090104728.1">
    <property type="nucleotide sequence ID" value="NZ_FNIX01000027.1"/>
</dbReference>
<dbReference type="AlphaFoldDB" id="A0A1H0X013"/>
<evidence type="ECO:0000313" key="2">
    <source>
        <dbReference type="Proteomes" id="UP000199691"/>
    </source>
</evidence>
<evidence type="ECO:0000313" key="1">
    <source>
        <dbReference type="EMBL" id="SDP96291.1"/>
    </source>
</evidence>
<dbReference type="STRING" id="641025.SAMN05421507_12732"/>
<gene>
    <name evidence="1" type="ORF">SAMN05421507_12732</name>
</gene>
<sequence>MANEHPITTRVADHVGGLFRVMIRECGSALTRAPELVHLAHYSHGLHNFSVDRLGGEERRRDEFVALGRTLSLRHAAFERAVLDVRTGLLVRVVVQSEEGAAICASVQPGDLLVGVVLAPVDADEPPGTSSVQSADIAVATLANRLRAHLRQASYNPGGWETADGSEPLIGAAVHPHLLVRVPGARGVKRAAELVDGALRDRELHFVAYQVDGQIAVSGDTFAAPELDAFFTQIAVDARRRFYLSLSRELAASATSLSRVMTPVPGGRMLRFVLDVEQGAIYYYRLDAGRYLIGVTLDQSRVMHADLHMAALIRQVCADGG</sequence>
<proteinExistence type="predicted"/>
<dbReference type="EMBL" id="FNIX01000027">
    <property type="protein sequence ID" value="SDP96291.1"/>
    <property type="molecule type" value="Genomic_DNA"/>
</dbReference>